<dbReference type="AlphaFoldDB" id="A0A1J4JAT5"/>
<evidence type="ECO:0000313" key="3">
    <source>
        <dbReference type="EMBL" id="OHS94372.1"/>
    </source>
</evidence>
<evidence type="ECO:0000256" key="1">
    <source>
        <dbReference type="SAM" id="MobiDB-lite"/>
    </source>
</evidence>
<evidence type="ECO:0000313" key="4">
    <source>
        <dbReference type="Proteomes" id="UP000179807"/>
    </source>
</evidence>
<organism evidence="3 4">
    <name type="scientific">Tritrichomonas foetus</name>
    <dbReference type="NCBI Taxonomy" id="1144522"/>
    <lineage>
        <taxon>Eukaryota</taxon>
        <taxon>Metamonada</taxon>
        <taxon>Parabasalia</taxon>
        <taxon>Tritrichomonadida</taxon>
        <taxon>Tritrichomonadidae</taxon>
        <taxon>Tritrichomonas</taxon>
    </lineage>
</organism>
<dbReference type="GeneID" id="94847363"/>
<dbReference type="InterPro" id="IPR002013">
    <property type="entry name" value="SAC_dom"/>
</dbReference>
<comment type="caution">
    <text evidence="3">The sequence shown here is derived from an EMBL/GenBank/DDBJ whole genome shotgun (WGS) entry which is preliminary data.</text>
</comment>
<dbReference type="GO" id="GO:0016791">
    <property type="term" value="F:phosphatase activity"/>
    <property type="evidence" value="ECO:0007669"/>
    <property type="project" value="InterPro"/>
</dbReference>
<dbReference type="EMBL" id="MLAK01001325">
    <property type="protein sequence ID" value="OHS94372.1"/>
    <property type="molecule type" value="Genomic_DNA"/>
</dbReference>
<dbReference type="PANTHER" id="PTHR46817">
    <property type="entry name" value="PHOSPHOINOSITIDE PHOSPHATASE SAC9-RELATED"/>
    <property type="match status" value="1"/>
</dbReference>
<feature type="region of interest" description="Disordered" evidence="1">
    <location>
        <begin position="151"/>
        <end position="193"/>
    </location>
</feature>
<proteinExistence type="predicted"/>
<name>A0A1J4JAT5_9EUKA</name>
<protein>
    <recommendedName>
        <fullName evidence="2">SAC domain-containing protein</fullName>
    </recommendedName>
</protein>
<accession>A0A1J4JAT5</accession>
<evidence type="ECO:0000259" key="2">
    <source>
        <dbReference type="PROSITE" id="PS50275"/>
    </source>
</evidence>
<dbReference type="PANTHER" id="PTHR46817:SF1">
    <property type="entry name" value="SAC DOMAIN-CONTAINING PROTEIN"/>
    <property type="match status" value="1"/>
</dbReference>
<dbReference type="PROSITE" id="PS50275">
    <property type="entry name" value="SAC"/>
    <property type="match status" value="1"/>
</dbReference>
<dbReference type="RefSeq" id="XP_068347509.1">
    <property type="nucleotide sequence ID" value="XM_068512659.1"/>
</dbReference>
<feature type="domain" description="SAC" evidence="2">
    <location>
        <begin position="128"/>
        <end position="497"/>
    </location>
</feature>
<dbReference type="Proteomes" id="UP000179807">
    <property type="component" value="Unassembled WGS sequence"/>
</dbReference>
<dbReference type="OrthoDB" id="10250912at2759"/>
<gene>
    <name evidence="3" type="ORF">TRFO_39457</name>
</gene>
<reference evidence="3" key="1">
    <citation type="submission" date="2016-10" db="EMBL/GenBank/DDBJ databases">
        <authorList>
            <person name="Benchimol M."/>
            <person name="Almeida L.G."/>
            <person name="Vasconcelos A.T."/>
            <person name="Perreira-Neves A."/>
            <person name="Rosa I.A."/>
            <person name="Tasca T."/>
            <person name="Bogo M.R."/>
            <person name="de Souza W."/>
        </authorList>
    </citation>
    <scope>NUCLEOTIDE SEQUENCE [LARGE SCALE GENOMIC DNA]</scope>
    <source>
        <strain evidence="3">K</strain>
    </source>
</reference>
<keyword evidence="4" id="KW-1185">Reference proteome</keyword>
<dbReference type="Pfam" id="PF02383">
    <property type="entry name" value="Syja_N"/>
    <property type="match status" value="1"/>
</dbReference>
<sequence length="1180" mass="133310">MKSTQVDVLYHLSGFWYVVVTPSTDELTYVIVVDTATGNPFYSGIPYVDIFTDHSIAVKNLTDTGATIKAHGDGLIGLVSCENSTTIAIIDKSEVTATLPGDHQVKTLRHATYIYIPLRGNPSKTSPFEDFHAHNKYYFCDTYDLTHLFPSNSRTNQKSNTSTSTGNGEITGESKGELSGEFNGENSDSKYSEPDEGFLWNVGWKRPFVKLGIPHICVDLLQGACVSQEFSNHGFSMIYIARRSSINPGTRFSARGLNERNYPGNEVECELIFIRNGEFWSQQWRRGSIPLRWKTTLSSKIGQPKHRVADDYMNGTSEYFKDLFNRFGDDVEVRCISLLKYSDSEHAEKEISDTYKKAIDQLNEEGLKNILFVPFDLDKRLKNDGKSQTISQFLSVINPMTQNDGFTKGTLPNIVTERQKGLLRINCADSLDRTNLATFYYAMLATARWCLQQKVGLVPTLTLDITHPELIFDKLITEFLAVRFVETGNIISKLYTNTNAIKSNAIRAFAPNLINNSIDASISVKRRVHNVINDPVRQKLIELWTNPPKLNWYHRLDPNHIFLVPNDHGPTFPRQVLSSDVQPIEISANRLVICLPCPMIPFSLIILLFPSKQHLEGVTVQGGMSLSSMKSLTHLALPTVEQPMWCRYKLRNAGTQGIKPGKCGYARFISLDFEAEGTFTIGSIKLEGRSIYSGEALKDQANPENNFSTKKEDLRSLPASELNERLLSHNVPLDEVQKLPIWEKVNRLRQILKASAHQEEDDTKIAQYSNNFDQYFKSMMNLNDTLELEKLRVGLEVSEEIRFNQAIQKCLNPWLVDARSQLIAAPTYLCAFCRMPVINETPFYYAQSTVFPGMIEKSENKLGFAVCANCNQLAENLAKGTEEYLQTVEPPNKSIPHFQTGKFQLVNGKIETFTTESTSAFLRFNQNCKNCTNPTTSTPSLTNDSCDSDRCNCVSESCESLLWASGGSFQMRAGGIKDLEVFIVRQAVILKIRIESSSKYLTVFDGSGNQLEKSSDDPLEFTSHDHPITQLLKFAIRADEDLTLHKIQVFYVCTEFPFEDLPKSAIEPPVFPLVSVMNTQYDPNKRTEVLKLPNLAKITAVQIEMVVERGVSTPLSLCIAFYQKRQLIYSKHFVLPEVPNGAKMWYFFNNGFTIEADHIRVYYLDRVASCKPHILKFVIE</sequence>
<dbReference type="VEuPathDB" id="TrichDB:TRFO_39457"/>
<feature type="compositionally biased region" description="Polar residues" evidence="1">
    <location>
        <begin position="151"/>
        <end position="168"/>
    </location>
</feature>